<dbReference type="AlphaFoldDB" id="A0A6M7TLQ5"/>
<evidence type="ECO:0000313" key="2">
    <source>
        <dbReference type="Proteomes" id="UP000275530"/>
    </source>
</evidence>
<dbReference type="Pfam" id="PF14518">
    <property type="entry name" value="Haem_oxygenas_2"/>
    <property type="match status" value="1"/>
</dbReference>
<dbReference type="InterPro" id="IPR016084">
    <property type="entry name" value="Haem_Oase-like_multi-hlx"/>
</dbReference>
<dbReference type="Gene3D" id="1.20.910.10">
    <property type="entry name" value="Heme oxygenase-like"/>
    <property type="match status" value="1"/>
</dbReference>
<dbReference type="SMART" id="SM01236">
    <property type="entry name" value="Haem_oxygenase_2"/>
    <property type="match status" value="1"/>
</dbReference>
<reference evidence="1 2" key="1">
    <citation type="submission" date="2018-09" db="EMBL/GenBank/DDBJ databases">
        <title>Mesorhizobium carmichaelinearum sp. nov. isolated from Carmichaelinea spp. root nodules in New Zealand.</title>
        <authorList>
            <person name="De Meyer S.E."/>
        </authorList>
    </citation>
    <scope>NUCLEOTIDE SEQUENCE [LARGE SCALE GENOMIC DNA]</scope>
    <source>
        <strain evidence="1 2">LMG 28313</strain>
    </source>
</reference>
<proteinExistence type="predicted"/>
<comment type="caution">
    <text evidence="1">The sequence shown here is derived from an EMBL/GenBank/DDBJ whole genome shotgun (WGS) entry which is preliminary data.</text>
</comment>
<name>A0A6M7TLQ5_9HYPH</name>
<evidence type="ECO:0000313" key="1">
    <source>
        <dbReference type="EMBL" id="RJT28242.1"/>
    </source>
</evidence>
<keyword evidence="2" id="KW-1185">Reference proteome</keyword>
<sequence length="238" mass="26176">MLLNHRDAGMSGIEIGAATTPSIRLRRKIDLAVQPYAQSCRTLVTHPRLADFWPQFLLTQHQIIRATVPLTEAAAERADKMAAADPAASGLARYLKEHVKEELGHDDLLLDDLELLGVKRATALSRIPSPTVASLVGAQYYWIHHHHPIAFLGFVALMEGHPPTPKLIQTLISATGFPHAAFQTLTEHGELDPGHRDRLYRTIDALPLTAEHETLMGISAMHSATLLPPTIEEILEQG</sequence>
<gene>
    <name evidence="1" type="ORF">D3242_32750</name>
</gene>
<accession>A0A6M7TLQ5</accession>
<dbReference type="EMBL" id="QZXA01000023">
    <property type="protein sequence ID" value="RJT28242.1"/>
    <property type="molecule type" value="Genomic_DNA"/>
</dbReference>
<organism evidence="1 2">
    <name type="scientific">Mesorhizobium jarvisii</name>
    <dbReference type="NCBI Taxonomy" id="1777867"/>
    <lineage>
        <taxon>Bacteria</taxon>
        <taxon>Pseudomonadati</taxon>
        <taxon>Pseudomonadota</taxon>
        <taxon>Alphaproteobacteria</taxon>
        <taxon>Hyphomicrobiales</taxon>
        <taxon>Phyllobacteriaceae</taxon>
        <taxon>Mesorhizobium</taxon>
    </lineage>
</organism>
<dbReference type="Proteomes" id="UP000275530">
    <property type="component" value="Unassembled WGS sequence"/>
</dbReference>
<protein>
    <submittedName>
        <fullName evidence="1">Uncharacterized protein</fullName>
    </submittedName>
</protein>
<dbReference type="SUPFAM" id="SSF48613">
    <property type="entry name" value="Heme oxygenase-like"/>
    <property type="match status" value="1"/>
</dbReference>